<keyword evidence="1" id="KW-0560">Oxidoreductase</keyword>
<dbReference type="FunFam" id="1.10.1060.10:FF:000007">
    <property type="entry name" value="Dihydropyrimidine dehydrogenase [NADP(+)]"/>
    <property type="match status" value="1"/>
</dbReference>
<keyword evidence="4" id="KW-1185">Reference proteome</keyword>
<dbReference type="AlphaFoldDB" id="A0A663MIG8"/>
<dbReference type="Proteomes" id="UP000472269">
    <property type="component" value="Unplaced"/>
</dbReference>
<evidence type="ECO:0000256" key="1">
    <source>
        <dbReference type="ARBA" id="ARBA00023002"/>
    </source>
</evidence>
<dbReference type="Pfam" id="PF14691">
    <property type="entry name" value="Fer4_20"/>
    <property type="match status" value="1"/>
</dbReference>
<sequence>MCRGSCNLYANDKTSRNNPDPLKYFCLFCSTSNILALNPRKQTHATLHSTAAKKQVKKQWKRNSDKSCSNCEKLENNFDDIKHTTLSERGALREAMRCLKCADAPCQKSCPTNLDIKSFITSIANKNYYGAAKMILSDNPLGLTCGMVCPTSDLCVGGCNLYATEEGPINIGGLQQFATEFICICNCMLRRCRTVLDIG</sequence>
<evidence type="ECO:0000259" key="2">
    <source>
        <dbReference type="Pfam" id="PF14691"/>
    </source>
</evidence>
<evidence type="ECO:0000313" key="3">
    <source>
        <dbReference type="Ensembl" id="ENSACUP00000011501.1"/>
    </source>
</evidence>
<dbReference type="GO" id="GO:0005829">
    <property type="term" value="C:cytosol"/>
    <property type="evidence" value="ECO:0007669"/>
    <property type="project" value="TreeGrafter"/>
</dbReference>
<dbReference type="GO" id="GO:0006212">
    <property type="term" value="P:uracil catabolic process"/>
    <property type="evidence" value="ECO:0007669"/>
    <property type="project" value="TreeGrafter"/>
</dbReference>
<dbReference type="Gene3D" id="1.10.1060.10">
    <property type="entry name" value="Alpha-helical ferredoxin"/>
    <property type="match status" value="1"/>
</dbReference>
<evidence type="ECO:0000313" key="4">
    <source>
        <dbReference type="Proteomes" id="UP000472269"/>
    </source>
</evidence>
<dbReference type="GO" id="GO:0002058">
    <property type="term" value="F:uracil binding"/>
    <property type="evidence" value="ECO:0007669"/>
    <property type="project" value="TreeGrafter"/>
</dbReference>
<dbReference type="InterPro" id="IPR028261">
    <property type="entry name" value="DPD_II"/>
</dbReference>
<feature type="domain" description="Dihydroprymidine dehydrogenase" evidence="2">
    <location>
        <begin position="76"/>
        <end position="181"/>
    </location>
</feature>
<proteinExistence type="predicted"/>
<dbReference type="GO" id="GO:0017113">
    <property type="term" value="F:dihydropyrimidine dehydrogenase (NADP+) activity"/>
    <property type="evidence" value="ECO:0007669"/>
    <property type="project" value="TreeGrafter"/>
</dbReference>
<dbReference type="PANTHER" id="PTHR43073:SF2">
    <property type="entry name" value="DIHYDROPYRIMIDINE DEHYDROGENASE [NADP(+)]"/>
    <property type="match status" value="1"/>
</dbReference>
<dbReference type="GO" id="GO:0006210">
    <property type="term" value="P:thymine catabolic process"/>
    <property type="evidence" value="ECO:0007669"/>
    <property type="project" value="TreeGrafter"/>
</dbReference>
<protein>
    <submittedName>
        <fullName evidence="3">Dihydropyrimidine dehydrogenase</fullName>
    </submittedName>
</protein>
<dbReference type="Ensembl" id="ENSACUT00000012261.1">
    <property type="protein sequence ID" value="ENSACUP00000011501.1"/>
    <property type="gene ID" value="ENSACUG00000007699.1"/>
</dbReference>
<gene>
    <name evidence="3" type="primary">DPYD</name>
</gene>
<organism evidence="3 4">
    <name type="scientific">Athene cunicularia</name>
    <name type="common">Burrowing owl</name>
    <name type="synonym">Speotyto cunicularia</name>
    <dbReference type="NCBI Taxonomy" id="194338"/>
    <lineage>
        <taxon>Eukaryota</taxon>
        <taxon>Metazoa</taxon>
        <taxon>Chordata</taxon>
        <taxon>Craniata</taxon>
        <taxon>Vertebrata</taxon>
        <taxon>Euteleostomi</taxon>
        <taxon>Archelosauria</taxon>
        <taxon>Archosauria</taxon>
        <taxon>Dinosauria</taxon>
        <taxon>Saurischia</taxon>
        <taxon>Theropoda</taxon>
        <taxon>Coelurosauria</taxon>
        <taxon>Aves</taxon>
        <taxon>Neognathae</taxon>
        <taxon>Neoaves</taxon>
        <taxon>Telluraves</taxon>
        <taxon>Strigiformes</taxon>
        <taxon>Strigidae</taxon>
        <taxon>Athene</taxon>
    </lineage>
</organism>
<name>A0A663MIG8_ATHCN</name>
<reference evidence="3" key="2">
    <citation type="submission" date="2025-09" db="UniProtKB">
        <authorList>
            <consortium name="Ensembl"/>
        </authorList>
    </citation>
    <scope>IDENTIFICATION</scope>
</reference>
<reference evidence="3" key="1">
    <citation type="submission" date="2025-08" db="UniProtKB">
        <authorList>
            <consortium name="Ensembl"/>
        </authorList>
    </citation>
    <scope>IDENTIFICATION</scope>
</reference>
<dbReference type="GO" id="GO:0051536">
    <property type="term" value="F:iron-sulfur cluster binding"/>
    <property type="evidence" value="ECO:0007669"/>
    <property type="project" value="InterPro"/>
</dbReference>
<dbReference type="GO" id="GO:0050661">
    <property type="term" value="F:NADP binding"/>
    <property type="evidence" value="ECO:0007669"/>
    <property type="project" value="TreeGrafter"/>
</dbReference>
<accession>A0A663MIG8</accession>
<dbReference type="PANTHER" id="PTHR43073">
    <property type="entry name" value="DIHYDROPYRIMIDINE DEHYDROGENASE [NADP(+)]"/>
    <property type="match status" value="1"/>
</dbReference>
<dbReference type="InterPro" id="IPR009051">
    <property type="entry name" value="Helical_ferredxn"/>
</dbReference>
<dbReference type="SUPFAM" id="SSF46548">
    <property type="entry name" value="alpha-helical ferredoxin"/>
    <property type="match status" value="1"/>
</dbReference>